<dbReference type="PROSITE" id="PS50127">
    <property type="entry name" value="UBC_2"/>
    <property type="match status" value="1"/>
</dbReference>
<evidence type="ECO:0000256" key="4">
    <source>
        <dbReference type="ARBA" id="ARBA00043952"/>
    </source>
</evidence>
<feature type="region of interest" description="Disordered" evidence="5">
    <location>
        <begin position="120"/>
        <end position="152"/>
    </location>
</feature>
<feature type="compositionally biased region" description="Basic and acidic residues" evidence="5">
    <location>
        <begin position="121"/>
        <end position="133"/>
    </location>
</feature>
<dbReference type="InterPro" id="IPR000608">
    <property type="entry name" value="UBC"/>
</dbReference>
<dbReference type="SUPFAM" id="SSF54495">
    <property type="entry name" value="UBC-like"/>
    <property type="match status" value="1"/>
</dbReference>
<dbReference type="GO" id="GO:0005524">
    <property type="term" value="F:ATP binding"/>
    <property type="evidence" value="ECO:0007669"/>
    <property type="project" value="UniProtKB-KW"/>
</dbReference>
<evidence type="ECO:0000313" key="7">
    <source>
        <dbReference type="EMBL" id="ODQ58257.1"/>
    </source>
</evidence>
<evidence type="ECO:0000256" key="1">
    <source>
        <dbReference type="ARBA" id="ARBA00022741"/>
    </source>
</evidence>
<protein>
    <recommendedName>
        <fullName evidence="6">UBC core domain-containing protein</fullName>
    </recommendedName>
</protein>
<reference evidence="7 8" key="1">
    <citation type="journal article" date="2016" name="Proc. Natl. Acad. Sci. U.S.A.">
        <title>Comparative genomics of biotechnologically important yeasts.</title>
        <authorList>
            <person name="Riley R."/>
            <person name="Haridas S."/>
            <person name="Wolfe K.H."/>
            <person name="Lopes M.R."/>
            <person name="Hittinger C.T."/>
            <person name="Goeker M."/>
            <person name="Salamov A.A."/>
            <person name="Wisecaver J.H."/>
            <person name="Long T.M."/>
            <person name="Calvey C.H."/>
            <person name="Aerts A.L."/>
            <person name="Barry K.W."/>
            <person name="Choi C."/>
            <person name="Clum A."/>
            <person name="Coughlan A.Y."/>
            <person name="Deshpande S."/>
            <person name="Douglass A.P."/>
            <person name="Hanson S.J."/>
            <person name="Klenk H.-P."/>
            <person name="LaButti K.M."/>
            <person name="Lapidus A."/>
            <person name="Lindquist E.A."/>
            <person name="Lipzen A.M."/>
            <person name="Meier-Kolthoff J.P."/>
            <person name="Ohm R.A."/>
            <person name="Otillar R.P."/>
            <person name="Pangilinan J.L."/>
            <person name="Peng Y."/>
            <person name="Rokas A."/>
            <person name="Rosa C.A."/>
            <person name="Scheuner C."/>
            <person name="Sibirny A.A."/>
            <person name="Slot J.C."/>
            <person name="Stielow J.B."/>
            <person name="Sun H."/>
            <person name="Kurtzman C.P."/>
            <person name="Blackwell M."/>
            <person name="Grigoriev I.V."/>
            <person name="Jeffries T.W."/>
        </authorList>
    </citation>
    <scope>NUCLEOTIDE SEQUENCE [LARGE SCALE GENOMIC DNA]</scope>
    <source>
        <strain evidence="8">ATCC 58044 / CBS 1984 / NCYC 433 / NRRL Y-366-8</strain>
    </source>
</reference>
<dbReference type="Proteomes" id="UP000094112">
    <property type="component" value="Unassembled WGS sequence"/>
</dbReference>
<accession>A0A1E3P066</accession>
<keyword evidence="8" id="KW-1185">Reference proteome</keyword>
<dbReference type="OrthoDB" id="406833at2759"/>
<sequence>MSIRQRILKEYRTLEYNKLPGIEVILTENLHQFYADLKITDNDLYPNTYRLKISIPEDYPFVAPVVVFVRDEDEGINEIPIHPHIYSNGHICLDLLGPGWVPVQTVSSLLLSIQSILASNDRNERPPDDERYCKGAPKNPTKTRFTYHDETV</sequence>
<proteinExistence type="predicted"/>
<name>A0A1E3P066_WICAA</name>
<dbReference type="RefSeq" id="XP_019037464.1">
    <property type="nucleotide sequence ID" value="XM_019182114.1"/>
</dbReference>
<gene>
    <name evidence="7" type="ORF">WICANDRAFT_33803</name>
</gene>
<evidence type="ECO:0000256" key="2">
    <source>
        <dbReference type="ARBA" id="ARBA00022786"/>
    </source>
</evidence>
<dbReference type="InterPro" id="IPR050113">
    <property type="entry name" value="Ub_conjugating_enzyme"/>
</dbReference>
<dbReference type="SMART" id="SM00212">
    <property type="entry name" value="UBCc"/>
    <property type="match status" value="1"/>
</dbReference>
<dbReference type="Gene3D" id="3.10.110.10">
    <property type="entry name" value="Ubiquitin Conjugating Enzyme"/>
    <property type="match status" value="1"/>
</dbReference>
<dbReference type="InterPro" id="IPR016135">
    <property type="entry name" value="UBQ-conjugating_enzyme/RWD"/>
</dbReference>
<organism evidence="7 8">
    <name type="scientific">Wickerhamomyces anomalus (strain ATCC 58044 / CBS 1984 / NCYC 433 / NRRL Y-366-8)</name>
    <name type="common">Yeast</name>
    <name type="synonym">Hansenula anomala</name>
    <dbReference type="NCBI Taxonomy" id="683960"/>
    <lineage>
        <taxon>Eukaryota</taxon>
        <taxon>Fungi</taxon>
        <taxon>Dikarya</taxon>
        <taxon>Ascomycota</taxon>
        <taxon>Saccharomycotina</taxon>
        <taxon>Saccharomycetes</taxon>
        <taxon>Phaffomycetales</taxon>
        <taxon>Wickerhamomycetaceae</taxon>
        <taxon>Wickerhamomyces</taxon>
    </lineage>
</organism>
<evidence type="ECO:0000256" key="5">
    <source>
        <dbReference type="SAM" id="MobiDB-lite"/>
    </source>
</evidence>
<keyword evidence="2" id="KW-0833">Ubl conjugation pathway</keyword>
<keyword evidence="1" id="KW-0547">Nucleotide-binding</keyword>
<dbReference type="STRING" id="683960.A0A1E3P066"/>
<evidence type="ECO:0000259" key="6">
    <source>
        <dbReference type="PROSITE" id="PS50127"/>
    </source>
</evidence>
<feature type="domain" description="UBC core" evidence="6">
    <location>
        <begin position="2"/>
        <end position="152"/>
    </location>
</feature>
<evidence type="ECO:0000313" key="8">
    <source>
        <dbReference type="Proteomes" id="UP000094112"/>
    </source>
</evidence>
<keyword evidence="3" id="KW-0067">ATP-binding</keyword>
<comment type="pathway">
    <text evidence="4">Protein modification.</text>
</comment>
<dbReference type="AlphaFoldDB" id="A0A1E3P066"/>
<evidence type="ECO:0000256" key="3">
    <source>
        <dbReference type="ARBA" id="ARBA00022840"/>
    </source>
</evidence>
<dbReference type="EMBL" id="KV454212">
    <property type="protein sequence ID" value="ODQ58257.1"/>
    <property type="molecule type" value="Genomic_DNA"/>
</dbReference>
<dbReference type="Pfam" id="PF00179">
    <property type="entry name" value="UQ_con"/>
    <property type="match status" value="1"/>
</dbReference>
<dbReference type="GeneID" id="30199360"/>
<dbReference type="PANTHER" id="PTHR24067">
    <property type="entry name" value="UBIQUITIN-CONJUGATING ENZYME E2"/>
    <property type="match status" value="1"/>
</dbReference>